<dbReference type="RefSeq" id="WP_321389335.1">
    <property type="nucleotide sequence ID" value="NZ_CP139487.1"/>
</dbReference>
<feature type="transmembrane region" description="Helical" evidence="1">
    <location>
        <begin position="21"/>
        <end position="40"/>
    </location>
</feature>
<feature type="transmembrane region" description="Helical" evidence="1">
    <location>
        <begin position="196"/>
        <end position="217"/>
    </location>
</feature>
<feature type="transmembrane region" description="Helical" evidence="1">
    <location>
        <begin position="112"/>
        <end position="130"/>
    </location>
</feature>
<gene>
    <name evidence="3" type="ORF">SOO65_10680</name>
</gene>
<dbReference type="InterPro" id="IPR022606">
    <property type="entry name" value="DUF2914"/>
</dbReference>
<evidence type="ECO:0000313" key="3">
    <source>
        <dbReference type="EMBL" id="WPU63149.1"/>
    </source>
</evidence>
<evidence type="ECO:0000256" key="1">
    <source>
        <dbReference type="SAM" id="Phobius"/>
    </source>
</evidence>
<feature type="transmembrane region" description="Helical" evidence="1">
    <location>
        <begin position="52"/>
        <end position="76"/>
    </location>
</feature>
<dbReference type="Pfam" id="PF11141">
    <property type="entry name" value="DUF2914"/>
    <property type="match status" value="1"/>
</dbReference>
<keyword evidence="1" id="KW-0812">Transmembrane</keyword>
<feature type="transmembrane region" description="Helical" evidence="1">
    <location>
        <begin position="166"/>
        <end position="184"/>
    </location>
</feature>
<dbReference type="AlphaFoldDB" id="A0AAX4HIU0"/>
<dbReference type="Proteomes" id="UP001324634">
    <property type="component" value="Chromosome"/>
</dbReference>
<name>A0AAX4HIU0_9BACT</name>
<keyword evidence="1" id="KW-1133">Transmembrane helix</keyword>
<dbReference type="EMBL" id="CP139487">
    <property type="protein sequence ID" value="WPU63149.1"/>
    <property type="molecule type" value="Genomic_DNA"/>
</dbReference>
<keyword evidence="4" id="KW-1185">Reference proteome</keyword>
<feature type="domain" description="DUF2914" evidence="2">
    <location>
        <begin position="285"/>
        <end position="349"/>
    </location>
</feature>
<feature type="transmembrane region" description="Helical" evidence="1">
    <location>
        <begin position="142"/>
        <end position="160"/>
    </location>
</feature>
<dbReference type="KEGG" id="psti:SOO65_10680"/>
<evidence type="ECO:0000259" key="2">
    <source>
        <dbReference type="Pfam" id="PF11141"/>
    </source>
</evidence>
<reference evidence="3 4" key="1">
    <citation type="submission" date="2023-11" db="EMBL/GenBank/DDBJ databases">
        <title>Peredibacter starrii A3.12.</title>
        <authorList>
            <person name="Mitchell R.J."/>
        </authorList>
    </citation>
    <scope>NUCLEOTIDE SEQUENCE [LARGE SCALE GENOMIC DNA]</scope>
    <source>
        <strain evidence="3 4">A3.12</strain>
    </source>
</reference>
<organism evidence="3 4">
    <name type="scientific">Peredibacter starrii</name>
    <dbReference type="NCBI Taxonomy" id="28202"/>
    <lineage>
        <taxon>Bacteria</taxon>
        <taxon>Pseudomonadati</taxon>
        <taxon>Bdellovibrionota</taxon>
        <taxon>Bacteriovoracia</taxon>
        <taxon>Bacteriovoracales</taxon>
        <taxon>Bacteriovoracaceae</taxon>
        <taxon>Peredibacter</taxon>
    </lineage>
</organism>
<feature type="transmembrane region" description="Helical" evidence="1">
    <location>
        <begin position="88"/>
        <end position="106"/>
    </location>
</feature>
<proteinExistence type="predicted"/>
<keyword evidence="1" id="KW-0472">Membrane</keyword>
<accession>A0AAX4HIU0</accession>
<protein>
    <submittedName>
        <fullName evidence="3">DUF2914 domain-containing protein</fullName>
    </submittedName>
</protein>
<sequence length="367" mass="42291">MVKKILHVKNRFLEFYQHHEVLVSIIVFCAGFLFDVLTLGRIDDLLNLVQQAIYLTILGTLLICEIRITIGTLALSERGQKFWQYHNLVVHFLFGSLLSAYTIFYYTSASAITSFFFIVLLAGLMLANEVPRIQKLGLPVRVILYNICVMSYFAFFYPILMGHVGAIPFWLGMMSSGTVMLLVWKLNFKGKEHVHLLRLHVLMPAVAVHLVFLIGYYTSLIPPVPVAVKKIGVYYTVEKVDGKYIGKHLRPFWKVWDKGSQEFLARTGDKVTILLSIFSPARFQDQVFLKWFYDDPKRGWVLEDTIPLNILGGRDEGFRGFGSKQFYHLGSWRVIVETSDGREVGRINLEIKEDNSIEERNYQDDIF</sequence>
<evidence type="ECO:0000313" key="4">
    <source>
        <dbReference type="Proteomes" id="UP001324634"/>
    </source>
</evidence>